<accession>A0A139HKW4</accession>
<dbReference type="OrthoDB" id="3650741at2759"/>
<comment type="caution">
    <text evidence="1">The sequence shown here is derived from an EMBL/GenBank/DDBJ whole genome shotgun (WGS) entry which is preliminary data.</text>
</comment>
<dbReference type="AlphaFoldDB" id="A0A139HKW4"/>
<sequence length="198" mass="22786">MEPSTASNALEQRTLPELMATLPQELYEQIYDEVVTTHPRAVAVGYPSGEAFARPIPALLQVSRGVREHVLGSYYANTTFICHVHAYSPEEFFAFHFPESHLSESRIRSIRLYKTPGGYECSHRRSATALSWYLKWWRDACGHDTKIVGYYWEDQLYAALAREDIKVCEMASMYRPWTFHRMNPPSSASHQQGQLHAE</sequence>
<evidence type="ECO:0000313" key="1">
    <source>
        <dbReference type="EMBL" id="KXT03053.1"/>
    </source>
</evidence>
<protein>
    <submittedName>
        <fullName evidence="1">Uncharacterized protein</fullName>
    </submittedName>
</protein>
<dbReference type="Proteomes" id="UP000070133">
    <property type="component" value="Unassembled WGS sequence"/>
</dbReference>
<organism evidence="1 2">
    <name type="scientific">Pseudocercospora eumusae</name>
    <dbReference type="NCBI Taxonomy" id="321146"/>
    <lineage>
        <taxon>Eukaryota</taxon>
        <taxon>Fungi</taxon>
        <taxon>Dikarya</taxon>
        <taxon>Ascomycota</taxon>
        <taxon>Pezizomycotina</taxon>
        <taxon>Dothideomycetes</taxon>
        <taxon>Dothideomycetidae</taxon>
        <taxon>Mycosphaerellales</taxon>
        <taxon>Mycosphaerellaceae</taxon>
        <taxon>Pseudocercospora</taxon>
    </lineage>
</organism>
<name>A0A139HKW4_9PEZI</name>
<keyword evidence="2" id="KW-1185">Reference proteome</keyword>
<dbReference type="EMBL" id="LFZN01000034">
    <property type="protein sequence ID" value="KXT03053.1"/>
    <property type="molecule type" value="Genomic_DNA"/>
</dbReference>
<evidence type="ECO:0000313" key="2">
    <source>
        <dbReference type="Proteomes" id="UP000070133"/>
    </source>
</evidence>
<proteinExistence type="predicted"/>
<gene>
    <name evidence="1" type="ORF">AC578_674</name>
</gene>
<reference evidence="1 2" key="1">
    <citation type="submission" date="2015-07" db="EMBL/GenBank/DDBJ databases">
        <title>Comparative genomics of the Sigatoka disease complex on banana suggests a link between parallel evolutionary changes in Pseudocercospora fijiensis and Pseudocercospora eumusae and increased virulence on the banana host.</title>
        <authorList>
            <person name="Chang T.-C."/>
            <person name="Salvucci A."/>
            <person name="Crous P.W."/>
            <person name="Stergiopoulos I."/>
        </authorList>
    </citation>
    <scope>NUCLEOTIDE SEQUENCE [LARGE SCALE GENOMIC DNA]</scope>
    <source>
        <strain evidence="1 2">CBS 114824</strain>
    </source>
</reference>